<name>A0A417YLA1_9BACI</name>
<gene>
    <name evidence="2" type="ORF">D1B31_19900</name>
</gene>
<dbReference type="OrthoDB" id="2931259at2"/>
<evidence type="ECO:0000256" key="1">
    <source>
        <dbReference type="SAM" id="Coils"/>
    </source>
</evidence>
<evidence type="ECO:0000313" key="3">
    <source>
        <dbReference type="Proteomes" id="UP000284416"/>
    </source>
</evidence>
<sequence length="119" mass="13655">MDDTKKQLADAVNDIKNLIDSFGSTLENIEKRLARLEKVDSIEHRVAVNQIDLSDIKESLQRIEERQTDEILKAVKEIREATGTAGREEIKHINRRLDSHLVKLAKAEEDLIILKNNRS</sequence>
<proteinExistence type="predicted"/>
<comment type="caution">
    <text evidence="2">The sequence shown here is derived from an EMBL/GenBank/DDBJ whole genome shotgun (WGS) entry which is preliminary data.</text>
</comment>
<dbReference type="EMBL" id="QWEG01000015">
    <property type="protein sequence ID" value="RHW34164.1"/>
    <property type="molecule type" value="Genomic_DNA"/>
</dbReference>
<feature type="coiled-coil region" evidence="1">
    <location>
        <begin position="1"/>
        <end position="39"/>
    </location>
</feature>
<feature type="coiled-coil region" evidence="1">
    <location>
        <begin position="90"/>
        <end position="117"/>
    </location>
</feature>
<dbReference type="RefSeq" id="WP_118923710.1">
    <property type="nucleotide sequence ID" value="NZ_QWEG01000015.1"/>
</dbReference>
<reference evidence="2 3" key="1">
    <citation type="journal article" date="2017" name="Int. J. Syst. Evol. Microbiol.">
        <title>Bacillus notoginsengisoli sp. nov., a novel bacterium isolated from the rhizosphere of Panax notoginseng.</title>
        <authorList>
            <person name="Zhang M.Y."/>
            <person name="Cheng J."/>
            <person name="Cai Y."/>
            <person name="Zhang T.Y."/>
            <person name="Wu Y.Y."/>
            <person name="Manikprabhu D."/>
            <person name="Li W.J."/>
            <person name="Zhang Y.X."/>
        </authorList>
    </citation>
    <scope>NUCLEOTIDE SEQUENCE [LARGE SCALE GENOMIC DNA]</scope>
    <source>
        <strain evidence="2 3">JCM 30743</strain>
    </source>
</reference>
<accession>A0A417YLA1</accession>
<dbReference type="Proteomes" id="UP000284416">
    <property type="component" value="Unassembled WGS sequence"/>
</dbReference>
<keyword evidence="3" id="KW-1185">Reference proteome</keyword>
<dbReference type="AlphaFoldDB" id="A0A417YLA1"/>
<keyword evidence="1" id="KW-0175">Coiled coil</keyword>
<protein>
    <submittedName>
        <fullName evidence="2">Uncharacterized protein</fullName>
    </submittedName>
</protein>
<evidence type="ECO:0000313" key="2">
    <source>
        <dbReference type="EMBL" id="RHW34164.1"/>
    </source>
</evidence>
<organism evidence="2 3">
    <name type="scientific">Neobacillus notoginsengisoli</name>
    <dbReference type="NCBI Taxonomy" id="1578198"/>
    <lineage>
        <taxon>Bacteria</taxon>
        <taxon>Bacillati</taxon>
        <taxon>Bacillota</taxon>
        <taxon>Bacilli</taxon>
        <taxon>Bacillales</taxon>
        <taxon>Bacillaceae</taxon>
        <taxon>Neobacillus</taxon>
    </lineage>
</organism>